<dbReference type="EMBL" id="FPHZ01000161">
    <property type="protein sequence ID" value="SFV88531.1"/>
    <property type="molecule type" value="Genomic_DNA"/>
</dbReference>
<proteinExistence type="predicted"/>
<organism evidence="1">
    <name type="scientific">hydrothermal vent metagenome</name>
    <dbReference type="NCBI Taxonomy" id="652676"/>
    <lineage>
        <taxon>unclassified sequences</taxon>
        <taxon>metagenomes</taxon>
        <taxon>ecological metagenomes</taxon>
    </lineage>
</organism>
<dbReference type="AlphaFoldDB" id="A0A1W1E3U0"/>
<evidence type="ECO:0000313" key="1">
    <source>
        <dbReference type="EMBL" id="SFV88531.1"/>
    </source>
</evidence>
<name>A0A1W1E3U0_9ZZZZ</name>
<sequence>MIRKMTDFINLKKPARAFDMTNFLKFILKQKFIFLLNTLGY</sequence>
<gene>
    <name evidence="1" type="ORF">MNB_SUP05-SYMBIONT-5-1216</name>
</gene>
<protein>
    <submittedName>
        <fullName evidence="1">Uncharacterized protein</fullName>
    </submittedName>
</protein>
<reference evidence="1" key="1">
    <citation type="submission" date="2016-10" db="EMBL/GenBank/DDBJ databases">
        <authorList>
            <person name="de Groot N.N."/>
        </authorList>
    </citation>
    <scope>NUCLEOTIDE SEQUENCE</scope>
</reference>
<accession>A0A1W1E3U0</accession>